<evidence type="ECO:0000313" key="2">
    <source>
        <dbReference type="EMBL" id="RMN37354.1"/>
    </source>
</evidence>
<reference evidence="2 3" key="1">
    <citation type="submission" date="2018-08" db="EMBL/GenBank/DDBJ databases">
        <title>Recombination of ecologically and evolutionarily significant loci maintains genetic cohesion in the Pseudomonas syringae species complex.</title>
        <authorList>
            <person name="Dillon M."/>
            <person name="Thakur S."/>
            <person name="Almeida R.N.D."/>
            <person name="Weir B.S."/>
            <person name="Guttman D.S."/>
        </authorList>
    </citation>
    <scope>NUCLEOTIDE SEQUENCE [LARGE SCALE GENOMIC DNA]</scope>
    <source>
        <strain evidence="2 3">ICMP 2821</strain>
    </source>
</reference>
<organism evidence="2 3">
    <name type="scientific">Pseudomonas cannabina</name>
    <dbReference type="NCBI Taxonomy" id="86840"/>
    <lineage>
        <taxon>Bacteria</taxon>
        <taxon>Pseudomonadati</taxon>
        <taxon>Pseudomonadota</taxon>
        <taxon>Gammaproteobacteria</taxon>
        <taxon>Pseudomonadales</taxon>
        <taxon>Pseudomonadaceae</taxon>
        <taxon>Pseudomonas</taxon>
    </lineage>
</organism>
<evidence type="ECO:0000313" key="3">
    <source>
        <dbReference type="Proteomes" id="UP000281372"/>
    </source>
</evidence>
<feature type="region of interest" description="Disordered" evidence="1">
    <location>
        <begin position="1"/>
        <end position="24"/>
    </location>
</feature>
<gene>
    <name evidence="2" type="ORF">ALQ64_03980</name>
</gene>
<proteinExistence type="predicted"/>
<evidence type="ECO:0000256" key="1">
    <source>
        <dbReference type="SAM" id="MobiDB-lite"/>
    </source>
</evidence>
<accession>A0A3M3LQ70</accession>
<protein>
    <submittedName>
        <fullName evidence="2">Uncharacterized protein</fullName>
    </submittedName>
</protein>
<dbReference type="AlphaFoldDB" id="A0A3M3LQ70"/>
<sequence length="48" mass="5044">MDETGTHIDQLGTRTIGRSSNGRTSGAACYRFGIGVEDGDGFCLCFGL</sequence>
<name>A0A3M3LQ70_PSECA</name>
<feature type="compositionally biased region" description="Polar residues" evidence="1">
    <location>
        <begin position="12"/>
        <end position="24"/>
    </location>
</feature>
<comment type="caution">
    <text evidence="2">The sequence shown here is derived from an EMBL/GenBank/DDBJ whole genome shotgun (WGS) entry which is preliminary data.</text>
</comment>
<dbReference type="EMBL" id="RBOW01000233">
    <property type="protein sequence ID" value="RMN37354.1"/>
    <property type="molecule type" value="Genomic_DNA"/>
</dbReference>
<dbReference type="Proteomes" id="UP000281372">
    <property type="component" value="Unassembled WGS sequence"/>
</dbReference>